<evidence type="ECO:0000259" key="8">
    <source>
        <dbReference type="Pfam" id="PF02518"/>
    </source>
</evidence>
<dbReference type="SUPFAM" id="SSF55874">
    <property type="entry name" value="ATPase domain of HSP90 chaperone/DNA topoisomerase II/histidine kinase"/>
    <property type="match status" value="1"/>
</dbReference>
<feature type="transmembrane region" description="Helical" evidence="7">
    <location>
        <begin position="126"/>
        <end position="145"/>
    </location>
</feature>
<feature type="compositionally biased region" description="Low complexity" evidence="6">
    <location>
        <begin position="385"/>
        <end position="404"/>
    </location>
</feature>
<dbReference type="GO" id="GO:0005524">
    <property type="term" value="F:ATP binding"/>
    <property type="evidence" value="ECO:0007669"/>
    <property type="project" value="UniProtKB-KW"/>
</dbReference>
<keyword evidence="3" id="KW-0808">Transferase</keyword>
<evidence type="ECO:0000313" key="10">
    <source>
        <dbReference type="EMBL" id="MFD1829578.1"/>
    </source>
</evidence>
<keyword evidence="11" id="KW-1185">Reference proteome</keyword>
<dbReference type="PANTHER" id="PTHR24421">
    <property type="entry name" value="NITRATE/NITRITE SENSOR PROTEIN NARX-RELATED"/>
    <property type="match status" value="1"/>
</dbReference>
<feature type="transmembrane region" description="Helical" evidence="7">
    <location>
        <begin position="157"/>
        <end position="175"/>
    </location>
</feature>
<dbReference type="Pfam" id="PF02518">
    <property type="entry name" value="HATPase_c"/>
    <property type="match status" value="1"/>
</dbReference>
<keyword evidence="7" id="KW-0472">Membrane</keyword>
<feature type="region of interest" description="Disordered" evidence="6">
    <location>
        <begin position="371"/>
        <end position="404"/>
    </location>
</feature>
<evidence type="ECO:0000259" key="9">
    <source>
        <dbReference type="Pfam" id="PF23539"/>
    </source>
</evidence>
<keyword evidence="7" id="KW-1133">Transmembrane helix</keyword>
<feature type="domain" description="Histidine kinase/HSP90-like ATPase" evidence="8">
    <location>
        <begin position="19"/>
        <end position="108"/>
    </location>
</feature>
<feature type="compositionally biased region" description="Low complexity" evidence="6">
    <location>
        <begin position="55"/>
        <end position="66"/>
    </location>
</feature>
<dbReference type="InterPro" id="IPR003594">
    <property type="entry name" value="HATPase_dom"/>
</dbReference>
<feature type="transmembrane region" description="Helical" evidence="7">
    <location>
        <begin position="234"/>
        <end position="255"/>
    </location>
</feature>
<dbReference type="InterPro" id="IPR050482">
    <property type="entry name" value="Sensor_HK_TwoCompSys"/>
</dbReference>
<dbReference type="Proteomes" id="UP001597365">
    <property type="component" value="Unassembled WGS sequence"/>
</dbReference>
<evidence type="ECO:0000256" key="5">
    <source>
        <dbReference type="ARBA" id="ARBA00023012"/>
    </source>
</evidence>
<feature type="compositionally biased region" description="Gly residues" evidence="6">
    <location>
        <begin position="67"/>
        <end position="77"/>
    </location>
</feature>
<dbReference type="Gene3D" id="3.30.565.10">
    <property type="entry name" value="Histidine kinase-like ATPase, C-terminal domain"/>
    <property type="match status" value="1"/>
</dbReference>
<name>A0ABW4PIH1_9ACTN</name>
<organism evidence="10 11">
    <name type="scientific">Streptomyces desertarenae</name>
    <dbReference type="NCBI Taxonomy" id="2666184"/>
    <lineage>
        <taxon>Bacteria</taxon>
        <taxon>Bacillati</taxon>
        <taxon>Actinomycetota</taxon>
        <taxon>Actinomycetes</taxon>
        <taxon>Kitasatosporales</taxon>
        <taxon>Streptomycetaceae</taxon>
        <taxon>Streptomyces</taxon>
    </lineage>
</organism>
<proteinExistence type="predicted"/>
<dbReference type="Pfam" id="PF23539">
    <property type="entry name" value="DUF7134"/>
    <property type="match status" value="1"/>
</dbReference>
<dbReference type="CDD" id="cd16917">
    <property type="entry name" value="HATPase_UhpB-NarQ-NarX-like"/>
    <property type="match status" value="1"/>
</dbReference>
<dbReference type="RefSeq" id="WP_380898240.1">
    <property type="nucleotide sequence ID" value="NZ_JBHUFU010000003.1"/>
</dbReference>
<evidence type="ECO:0000256" key="7">
    <source>
        <dbReference type="SAM" id="Phobius"/>
    </source>
</evidence>
<keyword evidence="10" id="KW-0547">Nucleotide-binding</keyword>
<accession>A0ABW4PIH1</accession>
<comment type="catalytic activity">
    <reaction evidence="1">
        <text>ATP + protein L-histidine = ADP + protein N-phospho-L-histidine.</text>
        <dbReference type="EC" id="2.7.13.3"/>
    </reaction>
</comment>
<keyword evidence="5" id="KW-0902">Two-component regulatory system</keyword>
<comment type="caution">
    <text evidence="10">The sequence shown here is derived from an EMBL/GenBank/DDBJ whole genome shotgun (WGS) entry which is preliminary data.</text>
</comment>
<evidence type="ECO:0000256" key="2">
    <source>
        <dbReference type="ARBA" id="ARBA00012438"/>
    </source>
</evidence>
<evidence type="ECO:0000256" key="3">
    <source>
        <dbReference type="ARBA" id="ARBA00022679"/>
    </source>
</evidence>
<keyword evidence="10" id="KW-0067">ATP-binding</keyword>
<evidence type="ECO:0000256" key="6">
    <source>
        <dbReference type="SAM" id="MobiDB-lite"/>
    </source>
</evidence>
<evidence type="ECO:0000313" key="11">
    <source>
        <dbReference type="Proteomes" id="UP001597365"/>
    </source>
</evidence>
<feature type="transmembrane region" description="Helical" evidence="7">
    <location>
        <begin position="267"/>
        <end position="287"/>
    </location>
</feature>
<dbReference type="EC" id="2.7.13.3" evidence="2"/>
<keyword evidence="7" id="KW-0812">Transmembrane</keyword>
<feature type="transmembrane region" description="Helical" evidence="7">
    <location>
        <begin position="182"/>
        <end position="200"/>
    </location>
</feature>
<gene>
    <name evidence="10" type="ORF">ACFSJS_07870</name>
</gene>
<dbReference type="PANTHER" id="PTHR24421:SF10">
    <property type="entry name" value="NITRATE_NITRITE SENSOR PROTEIN NARQ"/>
    <property type="match status" value="1"/>
</dbReference>
<keyword evidence="4" id="KW-0418">Kinase</keyword>
<reference evidence="11" key="1">
    <citation type="journal article" date="2019" name="Int. J. Syst. Evol. Microbiol.">
        <title>The Global Catalogue of Microorganisms (GCM) 10K type strain sequencing project: providing services to taxonomists for standard genome sequencing and annotation.</title>
        <authorList>
            <consortium name="The Broad Institute Genomics Platform"/>
            <consortium name="The Broad Institute Genome Sequencing Center for Infectious Disease"/>
            <person name="Wu L."/>
            <person name="Ma J."/>
        </authorList>
    </citation>
    <scope>NUCLEOTIDE SEQUENCE [LARGE SCALE GENOMIC DNA]</scope>
    <source>
        <strain evidence="11">CGMCC 4.7455</strain>
    </source>
</reference>
<evidence type="ECO:0000256" key="4">
    <source>
        <dbReference type="ARBA" id="ARBA00022777"/>
    </source>
</evidence>
<dbReference type="EMBL" id="JBHUFU010000003">
    <property type="protein sequence ID" value="MFD1829578.1"/>
    <property type="molecule type" value="Genomic_DNA"/>
</dbReference>
<feature type="transmembrane region" description="Helical" evidence="7">
    <location>
        <begin position="206"/>
        <end position="222"/>
    </location>
</feature>
<feature type="domain" description="DUF7134" evidence="9">
    <location>
        <begin position="143"/>
        <end position="295"/>
    </location>
</feature>
<protein>
    <recommendedName>
        <fullName evidence="2">histidine kinase</fullName>
        <ecNumber evidence="2">2.7.13.3</ecNumber>
    </recommendedName>
</protein>
<evidence type="ECO:0000256" key="1">
    <source>
        <dbReference type="ARBA" id="ARBA00000085"/>
    </source>
</evidence>
<dbReference type="InterPro" id="IPR036890">
    <property type="entry name" value="HATPase_C_sf"/>
</dbReference>
<sequence length="404" mass="40942">MDVDLRTDLPGRLGETVFGIVREALTNALRHAPGSAVEVTVRRSGGRVEVTVDDAGPPAGSAAGPGPAHGLGAGRGLAGMRERAEAAGGRLTAGPRPDGGWRVSAVLPGDGTAPPPGGRRPRRPRIAYLLLALVVLLNPLVPALLPKTTEATAHGPAADALYLLLAAVHGVPLLWRRRAPGVVLAVVLAGTSLWPAAAATGALPPALLPALWVGTAAVYAVAAHGRRGDRTRWCVPVAGLVLGTAVSATAAAGGLLPDRLAAPGAHLPLTAAVAAALTAPLAAVWRAGTAARDRRARTADREGTAVEEALRQAVEAERAQRRHIAEGLRTTVLGRAERVVRHAEEGRLDDVVAEARSALAAMRELLATLHEPGAAPARDEGAGTGPARPSAGGARADAAGGRQG</sequence>
<dbReference type="InterPro" id="IPR055558">
    <property type="entry name" value="DUF7134"/>
</dbReference>
<feature type="region of interest" description="Disordered" evidence="6">
    <location>
        <begin position="52"/>
        <end position="99"/>
    </location>
</feature>